<proteinExistence type="predicted"/>
<dbReference type="InterPro" id="IPR007310">
    <property type="entry name" value="Aerobactin_biosyn_IucA/IucC_N"/>
</dbReference>
<feature type="domain" description="Aerobactin siderophore biosynthesis IucA/IucC-like C-terminal" evidence="2">
    <location>
        <begin position="407"/>
        <end position="568"/>
    </location>
</feature>
<dbReference type="GO" id="GO:0019290">
    <property type="term" value="P:siderophore biosynthetic process"/>
    <property type="evidence" value="ECO:0007669"/>
    <property type="project" value="InterPro"/>
</dbReference>
<name>A0A558GF83_HALVO</name>
<sequence length="593" mass="65860">MNPNDTAESATIHSFLNCYLRETGDYAVVPAGDVPVEADAEVVVHAPLSQQGVDLYVPLSYRSPTGRHQFDLPGVYRLPDGETFPLDYTVLVTLVTSELRLDRDDTGAADELLLRVVKSCQNIERFVEARRGDEERLYGFDTSFRDAEQSLVFGHPLHPTPKSRQGIPAHESRAYAPELRGSFPLAYFSADPEFVSQNSTREESAAEWVKSALRADDSVPESFVTEHVEGDEVLLPVHPWQADYLRSQPEVRAHLGDGLEYVGQVGREFYPTSSVRTLYAPDAPFMVKGSLNVKITNSERTNKLPELERGVAITELLDTELGGDLESRFPAFDVVRDPAYLTVDLGDGESGFETVLRENPFRGNAAANATPVVGLCQDHLDDGSSRLATLVEGIADHEGRTTPAVAEDWFRQYLELSVRPVLWLYLERGLGVEAHQQNSVLTLDGGYPETFRYRDNQGYYLPESMYDEVDALLPGIGERADTVCPDAVADERIRYYVVINNAFGLVNAFGTAGLVDERRLLGVLRDELESLREYDRPSSSLLDDLLTNPTIPCKANLLTRFHDMDELEGSLANQSVYADIDNPLVTELEVPAP</sequence>
<feature type="domain" description="Aerobactin siderophore biosynthesis IucA/IucC N-terminal" evidence="1">
    <location>
        <begin position="143"/>
        <end position="377"/>
    </location>
</feature>
<accession>A0A558GF83</accession>
<protein>
    <submittedName>
        <fullName evidence="3">IucA/IucC family siderophore biosynthesis protein</fullName>
    </submittedName>
</protein>
<dbReference type="InterPro" id="IPR022770">
    <property type="entry name" value="IucA/IucC-like_C"/>
</dbReference>
<organism evidence="3 4">
    <name type="scientific">Haloferax volcanii</name>
    <name type="common">Halobacterium volcanii</name>
    <dbReference type="NCBI Taxonomy" id="2246"/>
    <lineage>
        <taxon>Archaea</taxon>
        <taxon>Methanobacteriati</taxon>
        <taxon>Methanobacteriota</taxon>
        <taxon>Stenosarchaea group</taxon>
        <taxon>Halobacteria</taxon>
        <taxon>Halobacteriales</taxon>
        <taxon>Haloferacaceae</taxon>
        <taxon>Haloferax</taxon>
    </lineage>
</organism>
<dbReference type="Pfam" id="PF06276">
    <property type="entry name" value="FhuF"/>
    <property type="match status" value="1"/>
</dbReference>
<dbReference type="PANTHER" id="PTHR34384:SF5">
    <property type="entry name" value="L-2,3-DIAMINOPROPANOATE--CITRATE LIGASE"/>
    <property type="match status" value="1"/>
</dbReference>
<dbReference type="Gene3D" id="6.10.250.3370">
    <property type="match status" value="1"/>
</dbReference>
<dbReference type="InterPro" id="IPR037455">
    <property type="entry name" value="LucA/IucC-like"/>
</dbReference>
<gene>
    <name evidence="3" type="ORF">FQA18_00895</name>
</gene>
<dbReference type="RefSeq" id="WP_144858336.1">
    <property type="nucleotide sequence ID" value="NZ_VMTR01000003.1"/>
</dbReference>
<dbReference type="Pfam" id="PF04183">
    <property type="entry name" value="IucA_IucC"/>
    <property type="match status" value="1"/>
</dbReference>
<evidence type="ECO:0000313" key="3">
    <source>
        <dbReference type="EMBL" id="TVT96430.1"/>
    </source>
</evidence>
<dbReference type="Proteomes" id="UP000320212">
    <property type="component" value="Unassembled WGS sequence"/>
</dbReference>
<comment type="caution">
    <text evidence="3">The sequence shown here is derived from an EMBL/GenBank/DDBJ whole genome shotgun (WGS) entry which is preliminary data.</text>
</comment>
<evidence type="ECO:0000259" key="2">
    <source>
        <dbReference type="Pfam" id="PF06276"/>
    </source>
</evidence>
<dbReference type="Gene3D" id="1.10.510.40">
    <property type="match status" value="1"/>
</dbReference>
<dbReference type="AlphaFoldDB" id="A0A558GF83"/>
<dbReference type="PANTHER" id="PTHR34384">
    <property type="entry name" value="L-2,3-DIAMINOPROPANOATE--CITRATE LIGASE"/>
    <property type="match status" value="1"/>
</dbReference>
<dbReference type="EMBL" id="VMTR01000003">
    <property type="protein sequence ID" value="TVT96430.1"/>
    <property type="molecule type" value="Genomic_DNA"/>
</dbReference>
<evidence type="ECO:0000313" key="4">
    <source>
        <dbReference type="Proteomes" id="UP000320212"/>
    </source>
</evidence>
<dbReference type="GO" id="GO:0016881">
    <property type="term" value="F:acid-amino acid ligase activity"/>
    <property type="evidence" value="ECO:0007669"/>
    <property type="project" value="UniProtKB-ARBA"/>
</dbReference>
<evidence type="ECO:0000259" key="1">
    <source>
        <dbReference type="Pfam" id="PF04183"/>
    </source>
</evidence>
<reference evidence="3 4" key="1">
    <citation type="submission" date="2019-07" db="EMBL/GenBank/DDBJ databases">
        <title>Draft genome sequence of Haloferax volcanii SS0101, isolated from salt farm in Samut Sakhon, Thailand.</title>
        <authorList>
            <person name="Wanthongcharoen S."/>
            <person name="Yamprayoonswat W."/>
            <person name="Ruangsuj P."/>
            <person name="Thongpramul N."/>
            <person name="Jumpathong W."/>
            <person name="Sittihan S."/>
            <person name="Kanjanavas P."/>
            <person name="Yasawong M."/>
        </authorList>
    </citation>
    <scope>NUCLEOTIDE SEQUENCE [LARGE SCALE GENOMIC DNA]</scope>
    <source>
        <strain evidence="3 4">SS0101</strain>
    </source>
</reference>